<sequence>MEQKGPVAIHLHAALAIRRSPSPAPGPRHPLGLTIASLDPPSSSLFAWIDQPFVARSWRRRGVMVDLRRLGGYLPLSSRQRSPWSAARAFQPVHDATQAVVPCELRLISA</sequence>
<evidence type="ECO:0000313" key="2">
    <source>
        <dbReference type="Proteomes" id="UP000823388"/>
    </source>
</evidence>
<evidence type="ECO:0000313" key="1">
    <source>
        <dbReference type="EMBL" id="KAG2650306.1"/>
    </source>
</evidence>
<keyword evidence="2" id="KW-1185">Reference proteome</keyword>
<name>A0A8T0WXF8_PANVG</name>
<dbReference type="Proteomes" id="UP000823388">
    <property type="component" value="Chromosome 1N"/>
</dbReference>
<proteinExistence type="predicted"/>
<dbReference type="EMBL" id="CM029038">
    <property type="protein sequence ID" value="KAG2650306.1"/>
    <property type="molecule type" value="Genomic_DNA"/>
</dbReference>
<gene>
    <name evidence="1" type="ORF">PVAP13_1NG221433</name>
</gene>
<dbReference type="AlphaFoldDB" id="A0A8T0WXF8"/>
<reference evidence="1" key="1">
    <citation type="submission" date="2020-05" db="EMBL/GenBank/DDBJ databases">
        <title>WGS assembly of Panicum virgatum.</title>
        <authorList>
            <person name="Lovell J.T."/>
            <person name="Jenkins J."/>
            <person name="Shu S."/>
            <person name="Juenger T.E."/>
            <person name="Schmutz J."/>
        </authorList>
    </citation>
    <scope>NUCLEOTIDE SEQUENCE</scope>
    <source>
        <strain evidence="1">AP13</strain>
    </source>
</reference>
<organism evidence="1 2">
    <name type="scientific">Panicum virgatum</name>
    <name type="common">Blackwell switchgrass</name>
    <dbReference type="NCBI Taxonomy" id="38727"/>
    <lineage>
        <taxon>Eukaryota</taxon>
        <taxon>Viridiplantae</taxon>
        <taxon>Streptophyta</taxon>
        <taxon>Embryophyta</taxon>
        <taxon>Tracheophyta</taxon>
        <taxon>Spermatophyta</taxon>
        <taxon>Magnoliopsida</taxon>
        <taxon>Liliopsida</taxon>
        <taxon>Poales</taxon>
        <taxon>Poaceae</taxon>
        <taxon>PACMAD clade</taxon>
        <taxon>Panicoideae</taxon>
        <taxon>Panicodae</taxon>
        <taxon>Paniceae</taxon>
        <taxon>Panicinae</taxon>
        <taxon>Panicum</taxon>
        <taxon>Panicum sect. Hiantes</taxon>
    </lineage>
</organism>
<accession>A0A8T0WXF8</accession>
<comment type="caution">
    <text evidence="1">The sequence shown here is derived from an EMBL/GenBank/DDBJ whole genome shotgun (WGS) entry which is preliminary data.</text>
</comment>
<protein>
    <submittedName>
        <fullName evidence="1">Uncharacterized protein</fullName>
    </submittedName>
</protein>